<comment type="caution">
    <text evidence="4">The sequence shown here is derived from an EMBL/GenBank/DDBJ whole genome shotgun (WGS) entry which is preliminary data.</text>
</comment>
<dbReference type="InterPro" id="IPR008928">
    <property type="entry name" value="6-hairpin_glycosidase_sf"/>
</dbReference>
<proteinExistence type="predicted"/>
<feature type="domain" description="Alpha-L-rhamnosidase six-hairpin glycosidase" evidence="3">
    <location>
        <begin position="2"/>
        <end position="183"/>
    </location>
</feature>
<evidence type="ECO:0000313" key="4">
    <source>
        <dbReference type="EMBL" id="KAK8842823.1"/>
    </source>
</evidence>
<dbReference type="InterPro" id="IPR016007">
    <property type="entry name" value="Alpha_rhamnosid"/>
</dbReference>
<dbReference type="PANTHER" id="PTHR33307:SF6">
    <property type="entry name" value="ALPHA-RHAMNOSIDASE (EUROFUNG)-RELATED"/>
    <property type="match status" value="1"/>
</dbReference>
<dbReference type="EMBL" id="JAPFFF010000037">
    <property type="protein sequence ID" value="KAK8842823.1"/>
    <property type="molecule type" value="Genomic_DNA"/>
</dbReference>
<dbReference type="Pfam" id="PF17389">
    <property type="entry name" value="Bac_rhamnosid6H"/>
    <property type="match status" value="1"/>
</dbReference>
<evidence type="ECO:0000259" key="3">
    <source>
        <dbReference type="Pfam" id="PF17389"/>
    </source>
</evidence>
<keyword evidence="5" id="KW-1185">Reference proteome</keyword>
<organism evidence="4 5">
    <name type="scientific">Tritrichomonas musculus</name>
    <dbReference type="NCBI Taxonomy" id="1915356"/>
    <lineage>
        <taxon>Eukaryota</taxon>
        <taxon>Metamonada</taxon>
        <taxon>Parabasalia</taxon>
        <taxon>Tritrichomonadida</taxon>
        <taxon>Tritrichomonadidae</taxon>
        <taxon>Tritrichomonas</taxon>
    </lineage>
</organism>
<dbReference type="InterPro" id="IPR012341">
    <property type="entry name" value="6hp_glycosidase-like_sf"/>
</dbReference>
<evidence type="ECO:0000313" key="5">
    <source>
        <dbReference type="Proteomes" id="UP001470230"/>
    </source>
</evidence>
<evidence type="ECO:0000256" key="2">
    <source>
        <dbReference type="ARBA" id="ARBA00012652"/>
    </source>
</evidence>
<dbReference type="EC" id="3.2.1.40" evidence="2"/>
<dbReference type="InterPro" id="IPR035396">
    <property type="entry name" value="Bac_rhamnosid6H"/>
</dbReference>
<gene>
    <name evidence="4" type="ORF">M9Y10_025689</name>
</gene>
<accession>A0ABR2HAG5</accession>
<protein>
    <recommendedName>
        <fullName evidence="2">alpha-L-rhamnosidase</fullName>
        <ecNumber evidence="2">3.2.1.40</ecNumber>
    </recommendedName>
</protein>
<reference evidence="4 5" key="1">
    <citation type="submission" date="2024-04" db="EMBL/GenBank/DDBJ databases">
        <title>Tritrichomonas musculus Genome.</title>
        <authorList>
            <person name="Alves-Ferreira E."/>
            <person name="Grigg M."/>
            <person name="Lorenzi H."/>
            <person name="Galac M."/>
        </authorList>
    </citation>
    <scope>NUCLEOTIDE SEQUENCE [LARGE SCALE GENOMIC DNA]</scope>
    <source>
        <strain evidence="4 5">EAF2021</strain>
    </source>
</reference>
<sequence length="187" mass="22051">MERTGSLETNLPLVNQLISNSLWSQKDNFLDIPTDCPQRAERLGWTGDAQIFCKTAMFNMDFYAFYRKYLKDLYLHQLRDNGVRPLWCKYKEVSYFFPIVGMIGWSDAATIMPWNIYVMNGKKQILQDQYDGMKQWVEVMSKNIKDGLWEMTYTQFCDWLALDGPDNFYNKNHVYGGTENAFICTVY</sequence>
<evidence type="ECO:0000256" key="1">
    <source>
        <dbReference type="ARBA" id="ARBA00001445"/>
    </source>
</evidence>
<comment type="catalytic activity">
    <reaction evidence="1">
        <text>Hydrolysis of terminal non-reducing alpha-L-rhamnose residues in alpha-L-rhamnosides.</text>
        <dbReference type="EC" id="3.2.1.40"/>
    </reaction>
</comment>
<name>A0ABR2HAG5_9EUKA</name>
<dbReference type="PANTHER" id="PTHR33307">
    <property type="entry name" value="ALPHA-RHAMNOSIDASE (EUROFUNG)"/>
    <property type="match status" value="1"/>
</dbReference>
<dbReference type="SUPFAM" id="SSF48208">
    <property type="entry name" value="Six-hairpin glycosidases"/>
    <property type="match status" value="1"/>
</dbReference>
<dbReference type="Proteomes" id="UP001470230">
    <property type="component" value="Unassembled WGS sequence"/>
</dbReference>
<dbReference type="Gene3D" id="1.50.10.10">
    <property type="match status" value="1"/>
</dbReference>